<dbReference type="AlphaFoldDB" id="F0VFT1"/>
<dbReference type="VEuPathDB" id="ToxoDB:NCLIV_023630"/>
<sequence length="778" mass="84397">MGRRAALSSRCLRHWPGSPPTARCVLALLVLCSAAVSLDPRTVEGLTFRASEGLPSFGGRPRALEGRDNAPLPPTHPFRFSVDETSGRGGTAFHETLKRRWAHDSAGRLPLPTPLLHRARRHPGAPLSLFLGAQPGAPLALAFPRLARSSAHLPSPAARSGTPRFQRARSLLFLDASSRRSAKGKHTRVPREKKPTDLVLLPAKRARGSGIERPVAVLFGLLDAVAWWKKPEQESSSGGGRDLCAQDAEGTDPDALFSEDESATDEGASTAAATAEAFSSPLAAFVVHQWKATPKLTKGYLSIAAALSLLSSFSSSRHFAPSALLFDAEALRRGRELHRLFSSLFFLGPFSLSSLLSFSFVHAYLGGLEVHFQRTHSPGTFHRMLAFALGCTYSLATLKQIPNDHLLQTVCTFLLYIWSKTHPGGEADVYGLCTIPNEYLPFFFLLQNWILEGPSTSAADLTYREASSFVPAKIQSATPLPHVTLIKVPPFVAAAWRAAEKQSVVGVTYTDPKTKKKCIFGVADPRGSGAGGDGGKDADSERDAEKNERQTASARAPAPVCQLQCASVKPNKLHVLQQQSGTFPAAADVLCVVEESSNFVPLLDRTYHSFLRRRHESIDVFKSRGTIEETRRDTGLDSTATLFHFHTPKPAASSVGGVGEEDDEFAMLGGRRGGMSAAEAARTRTVKQKKAVVTIDEDSLKLRLFSIFEAAGANGLQLKQIAMQTGQPLSFVRQVVEEIAEPRKRASDRKTVFFLKDQYNPYASLAGEEPLAKKPKVI</sequence>
<evidence type="ECO:0000256" key="5">
    <source>
        <dbReference type="ARBA" id="ARBA00022989"/>
    </source>
</evidence>
<keyword evidence="4" id="KW-0256">Endoplasmic reticulum</keyword>
<dbReference type="PANTHER" id="PTHR11009">
    <property type="entry name" value="DER1-LIKE PROTEIN, DERLIN"/>
    <property type="match status" value="1"/>
</dbReference>
<dbReference type="eggNOG" id="ENOG502SSUU">
    <property type="taxonomic scope" value="Eukaryota"/>
</dbReference>
<evidence type="ECO:0000256" key="3">
    <source>
        <dbReference type="ARBA" id="ARBA00022692"/>
    </source>
</evidence>
<dbReference type="RefSeq" id="XP_003882607.1">
    <property type="nucleotide sequence ID" value="XM_003882558.1"/>
</dbReference>
<organism evidence="9 10">
    <name type="scientific">Neospora caninum (strain Liverpool)</name>
    <dbReference type="NCBI Taxonomy" id="572307"/>
    <lineage>
        <taxon>Eukaryota</taxon>
        <taxon>Sar</taxon>
        <taxon>Alveolata</taxon>
        <taxon>Apicomplexa</taxon>
        <taxon>Conoidasida</taxon>
        <taxon>Coccidia</taxon>
        <taxon>Eucoccidiorida</taxon>
        <taxon>Eimeriorina</taxon>
        <taxon>Sarcocystidae</taxon>
        <taxon>Neospora</taxon>
    </lineage>
</organism>
<evidence type="ECO:0000256" key="8">
    <source>
        <dbReference type="SAM" id="SignalP"/>
    </source>
</evidence>
<keyword evidence="8" id="KW-0732">Signal</keyword>
<feature type="region of interest" description="Disordered" evidence="7">
    <location>
        <begin position="527"/>
        <end position="556"/>
    </location>
</feature>
<keyword evidence="10" id="KW-1185">Reference proteome</keyword>
<feature type="region of interest" description="Disordered" evidence="7">
    <location>
        <begin position="232"/>
        <end position="263"/>
    </location>
</feature>
<evidence type="ECO:0000256" key="1">
    <source>
        <dbReference type="ARBA" id="ARBA00004477"/>
    </source>
</evidence>
<accession>F0VFT1</accession>
<dbReference type="InterPro" id="IPR007599">
    <property type="entry name" value="DER1"/>
</dbReference>
<reference evidence="10" key="1">
    <citation type="journal article" date="2012" name="PLoS Pathog.">
        <title>Comparative genomics of the apicomplexan parasites Toxoplasma gondii and Neospora caninum: Coccidia differing in host range and transmission strategy.</title>
        <authorList>
            <person name="Reid A.J."/>
            <person name="Vermont S.J."/>
            <person name="Cotton J.A."/>
            <person name="Harris D."/>
            <person name="Hill-Cawthorne G.A."/>
            <person name="Konen-Waisman S."/>
            <person name="Latham S.M."/>
            <person name="Mourier T."/>
            <person name="Norton R."/>
            <person name="Quail M.A."/>
            <person name="Sanders M."/>
            <person name="Shanmugam D."/>
            <person name="Sohal A."/>
            <person name="Wasmuth J.D."/>
            <person name="Brunk B."/>
            <person name="Grigg M.E."/>
            <person name="Howard J.C."/>
            <person name="Parkinson J."/>
            <person name="Roos D.S."/>
            <person name="Trees A.J."/>
            <person name="Berriman M."/>
            <person name="Pain A."/>
            <person name="Wastling J.M."/>
        </authorList>
    </citation>
    <scope>NUCLEOTIDE SEQUENCE [LARGE SCALE GENOMIC DNA]</scope>
    <source>
        <strain evidence="10">Liverpool</strain>
    </source>
</reference>
<feature type="compositionally biased region" description="Basic and acidic residues" evidence="7">
    <location>
        <begin position="534"/>
        <end position="549"/>
    </location>
</feature>
<dbReference type="Gene3D" id="1.10.10.10">
    <property type="entry name" value="Winged helix-like DNA-binding domain superfamily/Winged helix DNA-binding domain"/>
    <property type="match status" value="1"/>
</dbReference>
<dbReference type="GO" id="GO:0006950">
    <property type="term" value="P:response to stress"/>
    <property type="evidence" value="ECO:0007669"/>
    <property type="project" value="UniProtKB-ARBA"/>
</dbReference>
<feature type="compositionally biased region" description="Acidic residues" evidence="7">
    <location>
        <begin position="249"/>
        <end position="263"/>
    </location>
</feature>
<name>F0VFT1_NEOCL</name>
<dbReference type="SUPFAM" id="SSF46785">
    <property type="entry name" value="Winged helix' DNA-binding domain"/>
    <property type="match status" value="1"/>
</dbReference>
<dbReference type="Proteomes" id="UP000007494">
    <property type="component" value="Chromosome VIIa"/>
</dbReference>
<dbReference type="OrthoDB" id="26094at2759"/>
<keyword evidence="6" id="KW-0472">Membrane</keyword>
<keyword evidence="5" id="KW-1133">Transmembrane helix</keyword>
<evidence type="ECO:0000256" key="6">
    <source>
        <dbReference type="ARBA" id="ARBA00023136"/>
    </source>
</evidence>
<dbReference type="InterPro" id="IPR036390">
    <property type="entry name" value="WH_DNA-bd_sf"/>
</dbReference>
<proteinExistence type="inferred from homology"/>
<dbReference type="GO" id="GO:0005789">
    <property type="term" value="C:endoplasmic reticulum membrane"/>
    <property type="evidence" value="ECO:0007669"/>
    <property type="project" value="UniProtKB-SubCell"/>
</dbReference>
<feature type="chain" id="PRO_5003258482" evidence="8">
    <location>
        <begin position="38"/>
        <end position="778"/>
    </location>
</feature>
<dbReference type="EMBL" id="FR823388">
    <property type="protein sequence ID" value="CBZ52575.1"/>
    <property type="molecule type" value="Genomic_DNA"/>
</dbReference>
<evidence type="ECO:0000256" key="7">
    <source>
        <dbReference type="SAM" id="MobiDB-lite"/>
    </source>
</evidence>
<evidence type="ECO:0000313" key="9">
    <source>
        <dbReference type="EMBL" id="CBZ52575.1"/>
    </source>
</evidence>
<evidence type="ECO:0000256" key="4">
    <source>
        <dbReference type="ARBA" id="ARBA00022824"/>
    </source>
</evidence>
<comment type="subcellular location">
    <subcellularLocation>
        <location evidence="1">Endoplasmic reticulum membrane</location>
        <topology evidence="1">Multi-pass membrane protein</topology>
    </subcellularLocation>
</comment>
<comment type="similarity">
    <text evidence="2">Belongs to the derlin family.</text>
</comment>
<dbReference type="InParanoid" id="F0VFT1"/>
<gene>
    <name evidence="9" type="ORF">NCLIV_023630</name>
</gene>
<keyword evidence="3" id="KW-0812">Transmembrane</keyword>
<dbReference type="GeneID" id="13444734"/>
<evidence type="ECO:0000256" key="2">
    <source>
        <dbReference type="ARBA" id="ARBA00008917"/>
    </source>
</evidence>
<protein>
    <submittedName>
        <fullName evidence="9">Uncharacterized protein</fullName>
    </submittedName>
</protein>
<dbReference type="InterPro" id="IPR036388">
    <property type="entry name" value="WH-like_DNA-bd_sf"/>
</dbReference>
<feature type="signal peptide" evidence="8">
    <location>
        <begin position="1"/>
        <end position="37"/>
    </location>
</feature>
<dbReference type="Pfam" id="PF04511">
    <property type="entry name" value="DER1"/>
    <property type="match status" value="1"/>
</dbReference>
<evidence type="ECO:0000313" key="10">
    <source>
        <dbReference type="Proteomes" id="UP000007494"/>
    </source>
</evidence>